<feature type="transmembrane region" description="Helical" evidence="1">
    <location>
        <begin position="12"/>
        <end position="36"/>
    </location>
</feature>
<name>A0A174P9Q1_9FIRM</name>
<evidence type="ECO:0000313" key="2">
    <source>
        <dbReference type="EMBL" id="CUP57692.1"/>
    </source>
</evidence>
<evidence type="ECO:0000256" key="1">
    <source>
        <dbReference type="SAM" id="Phobius"/>
    </source>
</evidence>
<feature type="transmembrane region" description="Helical" evidence="1">
    <location>
        <begin position="108"/>
        <end position="130"/>
    </location>
</feature>
<dbReference type="RefSeq" id="WP_055059079.1">
    <property type="nucleotide sequence ID" value="NZ_CZBP01000001.1"/>
</dbReference>
<keyword evidence="1" id="KW-1133">Transmembrane helix</keyword>
<gene>
    <name evidence="2" type="ORF">ERS852569_00032</name>
</gene>
<reference evidence="2 3" key="1">
    <citation type="submission" date="2015-09" db="EMBL/GenBank/DDBJ databases">
        <authorList>
            <consortium name="Pathogen Informatics"/>
        </authorList>
    </citation>
    <scope>NUCLEOTIDE SEQUENCE [LARGE SCALE GENOMIC DNA]</scope>
    <source>
        <strain evidence="2 3">2789STDY5834957</strain>
    </source>
</reference>
<feature type="transmembrane region" description="Helical" evidence="1">
    <location>
        <begin position="42"/>
        <end position="64"/>
    </location>
</feature>
<organism evidence="2 3">
    <name type="scientific">Blautia obeum</name>
    <dbReference type="NCBI Taxonomy" id="40520"/>
    <lineage>
        <taxon>Bacteria</taxon>
        <taxon>Bacillati</taxon>
        <taxon>Bacillota</taxon>
        <taxon>Clostridia</taxon>
        <taxon>Lachnospirales</taxon>
        <taxon>Lachnospiraceae</taxon>
        <taxon>Blautia</taxon>
    </lineage>
</organism>
<keyword evidence="1" id="KW-0472">Membrane</keyword>
<accession>A0A174P9Q1</accession>
<proteinExistence type="predicted"/>
<dbReference type="AlphaFoldDB" id="A0A174P9Q1"/>
<keyword evidence="1" id="KW-0812">Transmembrane</keyword>
<dbReference type="EMBL" id="CZBP01000001">
    <property type="protein sequence ID" value="CUP57692.1"/>
    <property type="molecule type" value="Genomic_DNA"/>
</dbReference>
<evidence type="ECO:0000313" key="3">
    <source>
        <dbReference type="Proteomes" id="UP000095762"/>
    </source>
</evidence>
<dbReference type="Proteomes" id="UP000095762">
    <property type="component" value="Unassembled WGS sequence"/>
</dbReference>
<sequence>MNENYASKKDLVKASGIISCFILAAAGFCALCLIPMEYCREMMIFSIAVVLLQFSISNMFFDIFKITVKYEKLGKFVDSFLLGFLVLLLVFDVVCLVMKAYGLIKFNAATFCNLCMMLSVAIWIISKAVLGKKTEN</sequence>
<protein>
    <submittedName>
        <fullName evidence="2">Uncharacterized protein</fullName>
    </submittedName>
</protein>
<feature type="transmembrane region" description="Helical" evidence="1">
    <location>
        <begin position="76"/>
        <end position="102"/>
    </location>
</feature>